<dbReference type="AlphaFoldDB" id="A0A5K7XKF7"/>
<feature type="chain" id="PRO_5024831118" description="PEP-CTERM protein-sorting domain-containing protein" evidence="1">
    <location>
        <begin position="27"/>
        <end position="607"/>
    </location>
</feature>
<dbReference type="KEGG" id="lpav:PLANPX_5253"/>
<evidence type="ECO:0000313" key="2">
    <source>
        <dbReference type="EMBL" id="BBO35641.1"/>
    </source>
</evidence>
<dbReference type="InterPro" id="IPR036439">
    <property type="entry name" value="Dockerin_dom_sf"/>
</dbReference>
<feature type="signal peptide" evidence="1">
    <location>
        <begin position="1"/>
        <end position="26"/>
    </location>
</feature>
<reference evidence="3" key="1">
    <citation type="submission" date="2019-10" db="EMBL/GenBank/DDBJ databases">
        <title>Lacipirellula parvula gen. nov., sp. nov., representing a lineage of planctomycetes widespread in freshwater anoxic habitats, and description of the family Lacipirellulaceae.</title>
        <authorList>
            <person name="Dedysh S.N."/>
            <person name="Kulichevskaya I.S."/>
            <person name="Beletsky A.V."/>
            <person name="Rakitin A.L."/>
            <person name="Mardanov A.V."/>
            <person name="Ivanova A.A."/>
            <person name="Saltykova V.X."/>
            <person name="Rijpstra W.I.C."/>
            <person name="Sinninghe Damste J.S."/>
            <person name="Ravin N.V."/>
        </authorList>
    </citation>
    <scope>NUCLEOTIDE SEQUENCE [LARGE SCALE GENOMIC DNA]</scope>
    <source>
        <strain evidence="3">PX69</strain>
    </source>
</reference>
<proteinExistence type="predicted"/>
<name>A0A5K7XKF7_9BACT</name>
<accession>A0A5K7XKF7</accession>
<evidence type="ECO:0008006" key="4">
    <source>
        <dbReference type="Google" id="ProtNLM"/>
    </source>
</evidence>
<dbReference type="RefSeq" id="WP_152100981.1">
    <property type="nucleotide sequence ID" value="NZ_AP021861.1"/>
</dbReference>
<dbReference type="SUPFAM" id="SSF63446">
    <property type="entry name" value="Type I dockerin domain"/>
    <property type="match status" value="1"/>
</dbReference>
<sequence>MRASNALVKFSFAAALSAFVALPAQAVTLYWQGTTGTLTDASYSDGVTTGLAPTSADVAFFGNNGVASVANPGTVELSRLRIGHNEATGGGTGEVTVSNGAVLNLLGGAAGTDNAGLTVGNSRNGTLVIDGAGTSVTSNRLIVIGNANSQATRTGTVRITNGGSLTATVGNIQLGYGSTNGQQGHLIVENGTVSAMSGGAQLLIGDSTATSSFTLNAGTVQINAAVEVATSNSKIGNASSFTITGGTFTNGLTTTNNFFVGRGASTGASLNISGGQMNVAGRLLMGAGTATGVVANQSGGTLTIGNDFRVADNATAGATTDSTYNLSGTGILNSANGGIIARQGSGRFFQTGGQANFNGALSIGARETAANPANGLYKISAGTFKAGANTGGTGLSIAPNGVGEFRVVGDDSTIDVLGNLLVNSTENGSGTLAFEFETGDQLSQVNVANAATFSAGSKLVLDVANASPTQTSYDLLTAQTITDLGLEFTAPVGWNFQIVSGGAGQILRAFSGSTPTLPADFNDDGFVNAADLDIWKQAYGTTTAGDANGDNVTDGADFLAWQRQFGTTPVAAAAVAVPEPATLSTILVASLIVAGSRRSTAAKRRLA</sequence>
<evidence type="ECO:0000256" key="1">
    <source>
        <dbReference type="SAM" id="SignalP"/>
    </source>
</evidence>
<keyword evidence="3" id="KW-1185">Reference proteome</keyword>
<protein>
    <recommendedName>
        <fullName evidence="4">PEP-CTERM protein-sorting domain-containing protein</fullName>
    </recommendedName>
</protein>
<dbReference type="EMBL" id="AP021861">
    <property type="protein sequence ID" value="BBO35641.1"/>
    <property type="molecule type" value="Genomic_DNA"/>
</dbReference>
<organism evidence="2 3">
    <name type="scientific">Lacipirellula parvula</name>
    <dbReference type="NCBI Taxonomy" id="2650471"/>
    <lineage>
        <taxon>Bacteria</taxon>
        <taxon>Pseudomonadati</taxon>
        <taxon>Planctomycetota</taxon>
        <taxon>Planctomycetia</taxon>
        <taxon>Pirellulales</taxon>
        <taxon>Lacipirellulaceae</taxon>
        <taxon>Lacipirellula</taxon>
    </lineage>
</organism>
<gene>
    <name evidence="2" type="ORF">PLANPX_5253</name>
</gene>
<evidence type="ECO:0000313" key="3">
    <source>
        <dbReference type="Proteomes" id="UP000326837"/>
    </source>
</evidence>
<dbReference type="Proteomes" id="UP000326837">
    <property type="component" value="Chromosome"/>
</dbReference>
<dbReference type="GO" id="GO:0000272">
    <property type="term" value="P:polysaccharide catabolic process"/>
    <property type="evidence" value="ECO:0007669"/>
    <property type="project" value="InterPro"/>
</dbReference>
<keyword evidence="1" id="KW-0732">Signal</keyword>